<dbReference type="KEGG" id="dco:SAMEA4475696_1870"/>
<evidence type="ECO:0000313" key="7">
    <source>
        <dbReference type="EMBL" id="SNV23690.1"/>
    </source>
</evidence>
<dbReference type="InterPro" id="IPR050833">
    <property type="entry name" value="Poly_Biosynth_Transport"/>
</dbReference>
<evidence type="ECO:0000313" key="8">
    <source>
        <dbReference type="Proteomes" id="UP000242637"/>
    </source>
</evidence>
<evidence type="ECO:0000256" key="3">
    <source>
        <dbReference type="ARBA" id="ARBA00022692"/>
    </source>
</evidence>
<evidence type="ECO:0000256" key="1">
    <source>
        <dbReference type="ARBA" id="ARBA00004651"/>
    </source>
</evidence>
<accession>A0A239VPL6</accession>
<feature type="transmembrane region" description="Helical" evidence="6">
    <location>
        <begin position="379"/>
        <end position="400"/>
    </location>
</feature>
<feature type="transmembrane region" description="Helical" evidence="6">
    <location>
        <begin position="164"/>
        <end position="191"/>
    </location>
</feature>
<feature type="transmembrane region" description="Helical" evidence="6">
    <location>
        <begin position="21"/>
        <end position="41"/>
    </location>
</feature>
<feature type="transmembrane region" description="Helical" evidence="6">
    <location>
        <begin position="197"/>
        <end position="216"/>
    </location>
</feature>
<proteinExistence type="predicted"/>
<dbReference type="STRING" id="1121387.GCA_000429885_00240"/>
<protein>
    <submittedName>
        <fullName evidence="7">Integral membrane protein MviN</fullName>
    </submittedName>
</protein>
<dbReference type="Proteomes" id="UP000242637">
    <property type="component" value="Chromosome 1"/>
</dbReference>
<dbReference type="Pfam" id="PF13440">
    <property type="entry name" value="Polysacc_synt_3"/>
    <property type="match status" value="1"/>
</dbReference>
<dbReference type="AlphaFoldDB" id="A0A239VPL6"/>
<feature type="transmembrane region" description="Helical" evidence="6">
    <location>
        <begin position="346"/>
        <end position="367"/>
    </location>
</feature>
<gene>
    <name evidence="7" type="ORF">SAMEA4475696_01870</name>
</gene>
<feature type="transmembrane region" description="Helical" evidence="6">
    <location>
        <begin position="436"/>
        <end position="456"/>
    </location>
</feature>
<feature type="transmembrane region" description="Helical" evidence="6">
    <location>
        <begin position="316"/>
        <end position="340"/>
    </location>
</feature>
<keyword evidence="2" id="KW-1003">Cell membrane</keyword>
<dbReference type="EMBL" id="LT906453">
    <property type="protein sequence ID" value="SNV23690.1"/>
    <property type="molecule type" value="Genomic_DNA"/>
</dbReference>
<feature type="transmembrane region" description="Helical" evidence="6">
    <location>
        <begin position="134"/>
        <end position="152"/>
    </location>
</feature>
<keyword evidence="5 6" id="KW-0472">Membrane</keyword>
<keyword evidence="8" id="KW-1185">Reference proteome</keyword>
<dbReference type="GO" id="GO:0005886">
    <property type="term" value="C:plasma membrane"/>
    <property type="evidence" value="ECO:0007669"/>
    <property type="project" value="UniProtKB-SubCell"/>
</dbReference>
<evidence type="ECO:0000256" key="6">
    <source>
        <dbReference type="SAM" id="Phobius"/>
    </source>
</evidence>
<evidence type="ECO:0000256" key="4">
    <source>
        <dbReference type="ARBA" id="ARBA00022989"/>
    </source>
</evidence>
<evidence type="ECO:0000256" key="2">
    <source>
        <dbReference type="ARBA" id="ARBA00022475"/>
    </source>
</evidence>
<evidence type="ECO:0000256" key="5">
    <source>
        <dbReference type="ARBA" id="ARBA00023136"/>
    </source>
</evidence>
<dbReference type="PANTHER" id="PTHR30250:SF11">
    <property type="entry name" value="O-ANTIGEN TRANSPORTER-RELATED"/>
    <property type="match status" value="1"/>
</dbReference>
<feature type="transmembrane region" description="Helical" evidence="6">
    <location>
        <begin position="406"/>
        <end position="424"/>
    </location>
</feature>
<reference evidence="7 8" key="1">
    <citation type="submission" date="2017-06" db="EMBL/GenBank/DDBJ databases">
        <authorList>
            <consortium name="Pathogen Informatics"/>
        </authorList>
    </citation>
    <scope>NUCLEOTIDE SEQUENCE [LARGE SCALE GENOMIC DNA]</scope>
    <source>
        <strain evidence="7 8">NCTC13039</strain>
    </source>
</reference>
<keyword evidence="3 6" id="KW-0812">Transmembrane</keyword>
<organism evidence="7 8">
    <name type="scientific">Dermatophilus congolensis</name>
    <dbReference type="NCBI Taxonomy" id="1863"/>
    <lineage>
        <taxon>Bacteria</taxon>
        <taxon>Bacillati</taxon>
        <taxon>Actinomycetota</taxon>
        <taxon>Actinomycetes</taxon>
        <taxon>Micrococcales</taxon>
        <taxon>Dermatophilaceae</taxon>
        <taxon>Dermatophilus</taxon>
    </lineage>
</organism>
<dbReference type="PANTHER" id="PTHR30250">
    <property type="entry name" value="PST FAMILY PREDICTED COLANIC ACID TRANSPORTER"/>
    <property type="match status" value="1"/>
</dbReference>
<comment type="subcellular location">
    <subcellularLocation>
        <location evidence="1">Cell membrane</location>
        <topology evidence="1">Multi-pass membrane protein</topology>
    </subcellularLocation>
</comment>
<keyword evidence="4 6" id="KW-1133">Transmembrane helix</keyword>
<feature type="transmembrane region" description="Helical" evidence="6">
    <location>
        <begin position="468"/>
        <end position="490"/>
    </location>
</feature>
<feature type="transmembrane region" description="Helical" evidence="6">
    <location>
        <begin position="92"/>
        <end position="114"/>
    </location>
</feature>
<name>A0A239VPL6_9MICO</name>
<sequence>MSSENQKNAGTAKTLMRGMSWQTSCQLIPLIVNLAMTPWIIHGLGPARYSIFMLVTSFTTLLSQFDGGIGPSAMRYFTIYAGRDDRESTTRLLLSVAAIVFTGGLIISLTVFLTTESILQFFRVDPLFLPEASFLLRTLTMIIAFILVRNLLNAVINARQLFRYTSMAILAGYGVYIVGITASIMCGWGLYGLAWTMVIQQVVGSIITVPAAVRYLRRATPWHMNRADLGEFFRYSWKVQITGLTGLLTSQKDQLVAGRLLSAQQSGPIGQGTNFAQQLRQMPLNATYPMQALTGTEVARVGAGDAVTKIEKLQRIWVRAIVGWCVIGAIAALFAVRAWLPDSFTLAAPVAAAFIFGSVFQLIRHVANLWCLTLGHSEIEMHAGVASFIVNVVLSVVLYFPFGVGGVVAATVLAQLASVLFFSWQYHSRVPVRPRLYTHEVPFVGLVAGIGVAVAVEWLVHPYLPRGALGLLGGALLAAPGMLVYLALAFNKADLATAKDIFRRTPPSRS</sequence>